<keyword evidence="6" id="KW-1185">Reference proteome</keyword>
<gene>
    <name evidence="4" type="ORF">C1SCF055_LOCUS45157</name>
</gene>
<dbReference type="PANTHER" id="PTHR24113:SF12">
    <property type="entry name" value="RAN GTPASE-ACTIVATING PROTEIN 1"/>
    <property type="match status" value="1"/>
</dbReference>
<dbReference type="EMBL" id="CAMXCT030006832">
    <property type="protein sequence ID" value="CAL4808084.1"/>
    <property type="molecule type" value="Genomic_DNA"/>
</dbReference>
<comment type="caution">
    <text evidence="4">The sequence shown here is derived from an EMBL/GenBank/DDBJ whole genome shotgun (WGS) entry which is preliminary data.</text>
</comment>
<evidence type="ECO:0000313" key="6">
    <source>
        <dbReference type="Proteomes" id="UP001152797"/>
    </source>
</evidence>
<evidence type="ECO:0000313" key="5">
    <source>
        <dbReference type="EMBL" id="CAL4808084.1"/>
    </source>
</evidence>
<evidence type="ECO:0000256" key="2">
    <source>
        <dbReference type="ARBA" id="ARBA00022614"/>
    </source>
</evidence>
<dbReference type="GO" id="GO:0048471">
    <property type="term" value="C:perinuclear region of cytoplasm"/>
    <property type="evidence" value="ECO:0007669"/>
    <property type="project" value="TreeGrafter"/>
</dbReference>
<dbReference type="InterPro" id="IPR001611">
    <property type="entry name" value="Leu-rich_rpt"/>
</dbReference>
<dbReference type="InterPro" id="IPR027038">
    <property type="entry name" value="RanGap"/>
</dbReference>
<organism evidence="4">
    <name type="scientific">Cladocopium goreaui</name>
    <dbReference type="NCBI Taxonomy" id="2562237"/>
    <lineage>
        <taxon>Eukaryota</taxon>
        <taxon>Sar</taxon>
        <taxon>Alveolata</taxon>
        <taxon>Dinophyceae</taxon>
        <taxon>Suessiales</taxon>
        <taxon>Symbiodiniaceae</taxon>
        <taxon>Cladocopium</taxon>
    </lineage>
</organism>
<dbReference type="Gene3D" id="3.80.10.10">
    <property type="entry name" value="Ribonuclease Inhibitor"/>
    <property type="match status" value="5"/>
</dbReference>
<protein>
    <recommendedName>
        <fullName evidence="7">Protein NLRC3</fullName>
    </recommendedName>
</protein>
<proteinExistence type="predicted"/>
<dbReference type="OrthoDB" id="120976at2759"/>
<dbReference type="EMBL" id="CAMXCT010006832">
    <property type="protein sequence ID" value="CAI4020772.1"/>
    <property type="molecule type" value="Genomic_DNA"/>
</dbReference>
<keyword evidence="2" id="KW-0433">Leucine-rich repeat</keyword>
<keyword evidence="3" id="KW-0677">Repeat</keyword>
<accession>A0A9P1GTH8</accession>
<evidence type="ECO:0000256" key="1">
    <source>
        <dbReference type="ARBA" id="ARBA00022468"/>
    </source>
</evidence>
<dbReference type="InterPro" id="IPR032675">
    <property type="entry name" value="LRR_dom_sf"/>
</dbReference>
<evidence type="ECO:0000256" key="3">
    <source>
        <dbReference type="ARBA" id="ARBA00022737"/>
    </source>
</evidence>
<dbReference type="GO" id="GO:0006913">
    <property type="term" value="P:nucleocytoplasmic transport"/>
    <property type="evidence" value="ECO:0007669"/>
    <property type="project" value="TreeGrafter"/>
</dbReference>
<dbReference type="GO" id="GO:0005829">
    <property type="term" value="C:cytosol"/>
    <property type="evidence" value="ECO:0007669"/>
    <property type="project" value="TreeGrafter"/>
</dbReference>
<dbReference type="Proteomes" id="UP001152797">
    <property type="component" value="Unassembled WGS sequence"/>
</dbReference>
<dbReference type="EMBL" id="CAMXCT020006832">
    <property type="protein sequence ID" value="CAL1174147.1"/>
    <property type="molecule type" value="Genomic_DNA"/>
</dbReference>
<evidence type="ECO:0000313" key="4">
    <source>
        <dbReference type="EMBL" id="CAI4020772.1"/>
    </source>
</evidence>
<reference evidence="4" key="1">
    <citation type="submission" date="2022-10" db="EMBL/GenBank/DDBJ databases">
        <authorList>
            <person name="Chen Y."/>
            <person name="Dougan E. K."/>
            <person name="Chan C."/>
            <person name="Rhodes N."/>
            <person name="Thang M."/>
        </authorList>
    </citation>
    <scope>NUCLEOTIDE SEQUENCE</scope>
</reference>
<dbReference type="AlphaFoldDB" id="A0A9P1GTH8"/>
<keyword evidence="1" id="KW-0343">GTPase activation</keyword>
<dbReference type="GO" id="GO:0005096">
    <property type="term" value="F:GTPase activator activity"/>
    <property type="evidence" value="ECO:0007669"/>
    <property type="project" value="UniProtKB-KW"/>
</dbReference>
<reference evidence="5 6" key="2">
    <citation type="submission" date="2024-05" db="EMBL/GenBank/DDBJ databases">
        <authorList>
            <person name="Chen Y."/>
            <person name="Shah S."/>
            <person name="Dougan E. K."/>
            <person name="Thang M."/>
            <person name="Chan C."/>
        </authorList>
    </citation>
    <scope>NUCLEOTIDE SEQUENCE [LARGE SCALE GENOMIC DNA]</scope>
</reference>
<dbReference type="PANTHER" id="PTHR24113">
    <property type="entry name" value="RAN GTPASE-ACTIVATING PROTEIN 1"/>
    <property type="match status" value="1"/>
</dbReference>
<dbReference type="SUPFAM" id="SSF52047">
    <property type="entry name" value="RNI-like"/>
    <property type="match status" value="1"/>
</dbReference>
<name>A0A9P1GTH8_9DINO</name>
<dbReference type="GO" id="GO:0005634">
    <property type="term" value="C:nucleus"/>
    <property type="evidence" value="ECO:0007669"/>
    <property type="project" value="TreeGrafter"/>
</dbReference>
<dbReference type="Pfam" id="PF13516">
    <property type="entry name" value="LRR_6"/>
    <property type="match status" value="10"/>
</dbReference>
<dbReference type="GO" id="GO:0031267">
    <property type="term" value="F:small GTPase binding"/>
    <property type="evidence" value="ECO:0007669"/>
    <property type="project" value="TreeGrafter"/>
</dbReference>
<evidence type="ECO:0008006" key="7">
    <source>
        <dbReference type="Google" id="ProtNLM"/>
    </source>
</evidence>
<sequence>MQPVLRRDVASRVREARELSGDEDPFSHRATLEKLAPTLTKAQYDLKDAKAFAQFLHDADVRLVRARYLTELVRSGRPLPRRQELESQTFVLPDSEAETALVSHQEVQTWAEGNRDAIICSISHAWETREHPDPCRYQLEQIVQRVVLYEAAFKADVWVFYDYASLFQFERLCPKQESSFGAAMQNMHVMYAHEHTLTLRIESLTPEDVWNRMMANETELVPVYDKDDKHVVAKPLKDLFPNRNAYTSRGWCMAEVEWSSLRTVNLQHQRIDGVDDHSGDGSHLHGRIPMTPAKFRSEMEKAVFTHRSDAESVIRLQEKIFFEKVTVCEHLELEGLPADQVLALADALPLYKNLKSLTLKTFRCDEEQVEALAKAFATSGLHMLTVRNDDAKSSELMVKALAEALKTNASVTNIDLRYNQIGAEGAKALAEALKINSSVTNIDLSLNDIGAEGAKALAEALKINGSVTNIELEFNQIGDEGAKALAEALKINGSVTNINLEDNQIGAEGAKAFAEALKINASLPCIFLFNNQIGDEGAKALAEALKINGSVTNINLVGNQIGAEGAKAWCVVGSAESLNAAALAEALKINRSVTNITLSWNQIGDEGVKARCVVGSAELLNAAALAEALKINASVTDINLSNNQIGDEGVKAWCALAEALKINASVTDINLSNNQIGDEGVKAWCVVGPSNKTPTLICRCLQALAEALKINASVTDINLPNNQIGDEGVKAWCVVGSAESLNAAACHDVVFSTSSYSEKFGWFGGAVVSSFISDRVELSNTRNPAVCHTVCSC</sequence>
<dbReference type="SMART" id="SM00368">
    <property type="entry name" value="LRR_RI"/>
    <property type="match status" value="10"/>
</dbReference>